<keyword evidence="1" id="KW-0812">Transmembrane</keyword>
<feature type="transmembrane region" description="Helical" evidence="1">
    <location>
        <begin position="186"/>
        <end position="203"/>
    </location>
</feature>
<dbReference type="PANTHER" id="PTHR33802">
    <property type="entry name" value="SI:CH211-161H7.5-RELATED"/>
    <property type="match status" value="1"/>
</dbReference>
<feature type="transmembrane region" description="Helical" evidence="1">
    <location>
        <begin position="131"/>
        <end position="152"/>
    </location>
</feature>
<feature type="transmembrane region" description="Helical" evidence="1">
    <location>
        <begin position="44"/>
        <end position="65"/>
    </location>
</feature>
<reference evidence="2 3" key="1">
    <citation type="submission" date="2019-06" db="EMBL/GenBank/DDBJ databases">
        <title>Enrichment of Autotrophic Halophilic Microorganisms from Red Sea Brine Pool Using Microbial Electrosynthesis System.</title>
        <authorList>
            <person name="Alqahtani M.F."/>
            <person name="Bajracharya S."/>
            <person name="Katuri K.P."/>
            <person name="Ali M."/>
            <person name="Saikaly P.E."/>
        </authorList>
    </citation>
    <scope>NUCLEOTIDE SEQUENCE [LARGE SCALE GENOMIC DNA]</scope>
    <source>
        <strain evidence="2">MES6</strain>
    </source>
</reference>
<dbReference type="Gene3D" id="1.20.1260.100">
    <property type="entry name" value="TspO/MBR protein"/>
    <property type="match status" value="1"/>
</dbReference>
<dbReference type="AlphaFoldDB" id="A0A7C9HN93"/>
<feature type="transmembrane region" description="Helical" evidence="1">
    <location>
        <begin position="158"/>
        <end position="179"/>
    </location>
</feature>
<organism evidence="2 3">
    <name type="scientific">Sediminimonas qiaohouensis</name>
    <dbReference type="NCBI Taxonomy" id="552061"/>
    <lineage>
        <taxon>Bacteria</taxon>
        <taxon>Pseudomonadati</taxon>
        <taxon>Pseudomonadota</taxon>
        <taxon>Alphaproteobacteria</taxon>
        <taxon>Rhodobacterales</taxon>
        <taxon>Roseobacteraceae</taxon>
        <taxon>Sediminimonas</taxon>
    </lineage>
</organism>
<keyword evidence="1" id="KW-0472">Membrane</keyword>
<comment type="caution">
    <text evidence="2">The sequence shown here is derived from an EMBL/GenBank/DDBJ whole genome shotgun (WGS) entry which is preliminary data.</text>
</comment>
<evidence type="ECO:0000313" key="3">
    <source>
        <dbReference type="Proteomes" id="UP000483078"/>
    </source>
</evidence>
<evidence type="ECO:0000313" key="2">
    <source>
        <dbReference type="EMBL" id="MTJ05688.1"/>
    </source>
</evidence>
<dbReference type="EMBL" id="VENJ01000021">
    <property type="protein sequence ID" value="MTJ05688.1"/>
    <property type="molecule type" value="Genomic_DNA"/>
</dbReference>
<evidence type="ECO:0000256" key="1">
    <source>
        <dbReference type="SAM" id="Phobius"/>
    </source>
</evidence>
<feature type="transmembrane region" description="Helical" evidence="1">
    <location>
        <begin position="99"/>
        <end position="119"/>
    </location>
</feature>
<sequence>MAALVAVGALAFAASPLLSPGFNGFTPGQFPVPQTDPPVQPAGYAFAIWGPIYLWLIAGAVFGLVRRDADPAWRAMRPPLLLSLAVGAAWIPVANLSPVWATALIWVMLAGAILALMRAGPTDRPWMRSPVAFYAGWLTAASCVALGMVLAGHGILDMQIAALAMIALALAIALAVLALRPDTPEFAVSVIWALAGIITANAAPLNLAVVILAAAGIVLLIWQAWRGAARDY</sequence>
<accession>A0A7C9HN93</accession>
<feature type="transmembrane region" description="Helical" evidence="1">
    <location>
        <begin position="209"/>
        <end position="225"/>
    </location>
</feature>
<evidence type="ECO:0008006" key="4">
    <source>
        <dbReference type="Google" id="ProtNLM"/>
    </source>
</evidence>
<protein>
    <recommendedName>
        <fullName evidence="4">Tryptophan-rich sensory protein</fullName>
    </recommendedName>
</protein>
<gene>
    <name evidence="2" type="ORF">FH759_13470</name>
</gene>
<feature type="transmembrane region" description="Helical" evidence="1">
    <location>
        <begin position="77"/>
        <end position="93"/>
    </location>
</feature>
<dbReference type="PANTHER" id="PTHR33802:SF1">
    <property type="entry name" value="XK-RELATED PROTEIN"/>
    <property type="match status" value="1"/>
</dbReference>
<keyword evidence="1" id="KW-1133">Transmembrane helix</keyword>
<name>A0A7C9HN93_9RHOB</name>
<proteinExistence type="predicted"/>
<dbReference type="InterPro" id="IPR038330">
    <property type="entry name" value="TspO/MBR-related_sf"/>
</dbReference>
<dbReference type="Proteomes" id="UP000483078">
    <property type="component" value="Unassembled WGS sequence"/>
</dbReference>